<gene>
    <name evidence="1" type="ORF">IFR04_010649</name>
</gene>
<proteinExistence type="predicted"/>
<sequence length="251" mass="28182">MSQPIVPSEINFVYRIGGMSPMLGSKMTPWENPTQSVKATKTHNEPSQRLNGFASADGYSDLGLGALSITEEGPEEFEKIEMEDRLLSMANGLEGIWSREDILSYGSCVRAQAPDRQENLPIPEGAAQPDVQETPEELASRISALIMSGMGRWGFQFRADYPTRTHFSGRAAKQGRIPWANRAQRAARAAIVLNNRNIKKAQLTKKRQDEREDKKEERKMKGYYNEARGKWLCVSQNIQCVKATMTNKNEA</sequence>
<keyword evidence="2" id="KW-1185">Reference proteome</keyword>
<dbReference type="EMBL" id="JAFJYH010000194">
    <property type="protein sequence ID" value="KAG4416192.1"/>
    <property type="molecule type" value="Genomic_DNA"/>
</dbReference>
<protein>
    <submittedName>
        <fullName evidence="1">Uncharacterized protein</fullName>
    </submittedName>
</protein>
<comment type="caution">
    <text evidence="1">The sequence shown here is derived from an EMBL/GenBank/DDBJ whole genome shotgun (WGS) entry which is preliminary data.</text>
</comment>
<accession>A0A8H7TBQ0</accession>
<dbReference type="Proteomes" id="UP000664132">
    <property type="component" value="Unassembled WGS sequence"/>
</dbReference>
<dbReference type="AlphaFoldDB" id="A0A8H7TBQ0"/>
<evidence type="ECO:0000313" key="1">
    <source>
        <dbReference type="EMBL" id="KAG4416192.1"/>
    </source>
</evidence>
<name>A0A8H7TBQ0_9HELO</name>
<reference evidence="1" key="1">
    <citation type="submission" date="2021-02" db="EMBL/GenBank/DDBJ databases">
        <title>Genome sequence Cadophora malorum strain M34.</title>
        <authorList>
            <person name="Stefanovic E."/>
            <person name="Vu D."/>
            <person name="Scully C."/>
            <person name="Dijksterhuis J."/>
            <person name="Roader J."/>
            <person name="Houbraken J."/>
        </authorList>
    </citation>
    <scope>NUCLEOTIDE SEQUENCE</scope>
    <source>
        <strain evidence="1">M34</strain>
    </source>
</reference>
<evidence type="ECO:0000313" key="2">
    <source>
        <dbReference type="Proteomes" id="UP000664132"/>
    </source>
</evidence>
<organism evidence="1 2">
    <name type="scientific">Cadophora malorum</name>
    <dbReference type="NCBI Taxonomy" id="108018"/>
    <lineage>
        <taxon>Eukaryota</taxon>
        <taxon>Fungi</taxon>
        <taxon>Dikarya</taxon>
        <taxon>Ascomycota</taxon>
        <taxon>Pezizomycotina</taxon>
        <taxon>Leotiomycetes</taxon>
        <taxon>Helotiales</taxon>
        <taxon>Ploettnerulaceae</taxon>
        <taxon>Cadophora</taxon>
    </lineage>
</organism>